<dbReference type="Proteomes" id="UP000001294">
    <property type="component" value="Unassembled WGS sequence"/>
</dbReference>
<evidence type="ECO:0000259" key="3">
    <source>
        <dbReference type="SMART" id="SM00674"/>
    </source>
</evidence>
<accession>B6QJY8</accession>
<keyword evidence="1" id="KW-0238">DNA-binding</keyword>
<evidence type="ECO:0000256" key="1">
    <source>
        <dbReference type="ARBA" id="ARBA00023125"/>
    </source>
</evidence>
<protein>
    <recommendedName>
        <fullName evidence="3">HTH CENPB-type domain-containing protein</fullName>
    </recommendedName>
</protein>
<evidence type="ECO:0000313" key="4">
    <source>
        <dbReference type="EMBL" id="EEA23546.1"/>
    </source>
</evidence>
<organism evidence="4 5">
    <name type="scientific">Talaromyces marneffei (strain ATCC 18224 / CBS 334.59 / QM 7333)</name>
    <name type="common">Penicillium marneffei</name>
    <dbReference type="NCBI Taxonomy" id="441960"/>
    <lineage>
        <taxon>Eukaryota</taxon>
        <taxon>Fungi</taxon>
        <taxon>Dikarya</taxon>
        <taxon>Ascomycota</taxon>
        <taxon>Pezizomycotina</taxon>
        <taxon>Eurotiomycetes</taxon>
        <taxon>Eurotiomycetidae</taxon>
        <taxon>Eurotiales</taxon>
        <taxon>Trichocomaceae</taxon>
        <taxon>Talaromyces</taxon>
        <taxon>Talaromyces sect. Talaromyces</taxon>
    </lineage>
</organism>
<evidence type="ECO:0000256" key="2">
    <source>
        <dbReference type="SAM" id="MobiDB-lite"/>
    </source>
</evidence>
<keyword evidence="5" id="KW-1185">Reference proteome</keyword>
<name>B6QJY8_TALMQ</name>
<feature type="domain" description="HTH CENPB-type" evidence="3">
    <location>
        <begin position="76"/>
        <end position="135"/>
    </location>
</feature>
<feature type="compositionally biased region" description="Basic and acidic residues" evidence="2">
    <location>
        <begin position="131"/>
        <end position="143"/>
    </location>
</feature>
<dbReference type="InterPro" id="IPR006600">
    <property type="entry name" value="HTH_CenpB_DNA-bd_dom"/>
</dbReference>
<proteinExistence type="predicted"/>
<dbReference type="SUPFAM" id="SSF109709">
    <property type="entry name" value="KorB DNA-binding domain-like"/>
    <property type="match status" value="1"/>
</dbReference>
<dbReference type="PhylomeDB" id="B6QJY8"/>
<feature type="region of interest" description="Disordered" evidence="2">
    <location>
        <begin position="124"/>
        <end position="149"/>
    </location>
</feature>
<dbReference type="STRING" id="441960.B6QJY8"/>
<dbReference type="Pfam" id="PF03221">
    <property type="entry name" value="HTH_Tnp_Tc5"/>
    <property type="match status" value="1"/>
</dbReference>
<dbReference type="SMART" id="SM00674">
    <property type="entry name" value="CENPB"/>
    <property type="match status" value="1"/>
</dbReference>
<reference evidence="5" key="1">
    <citation type="journal article" date="2015" name="Genome Announc.">
        <title>Genome sequence of the AIDS-associated pathogen Penicillium marneffei (ATCC18224) and its near taxonomic relative Talaromyces stipitatus (ATCC10500).</title>
        <authorList>
            <person name="Nierman W.C."/>
            <person name="Fedorova-Abrams N.D."/>
            <person name="Andrianopoulos A."/>
        </authorList>
    </citation>
    <scope>NUCLEOTIDE SEQUENCE [LARGE SCALE GENOMIC DNA]</scope>
    <source>
        <strain evidence="5">ATCC 18224 / CBS 334.59 / QM 7333</strain>
    </source>
</reference>
<dbReference type="HOGENOM" id="CLU_013929_17_3_1"/>
<evidence type="ECO:0000313" key="5">
    <source>
        <dbReference type="Proteomes" id="UP000001294"/>
    </source>
</evidence>
<dbReference type="GO" id="GO:0003677">
    <property type="term" value="F:DNA binding"/>
    <property type="evidence" value="ECO:0007669"/>
    <property type="project" value="UniProtKB-KW"/>
</dbReference>
<sequence>MQEYHKIDQVLDLQPCDKYINMAPIDLALEYIQVLDPKEKINYTQIAKKFGIDRSTLSSRHRQITGSKEDQYYAQALLNKDQSEVLITLVNGLENRGVSITSSELAEFAKAICGKDPGKNWASRWVKHHSDKLNSQKDKKGEDDAGDEA</sequence>
<gene>
    <name evidence="4" type="ORF">PMAA_101310</name>
</gene>
<dbReference type="VEuPathDB" id="FungiDB:PMAA_101310"/>
<dbReference type="AlphaFoldDB" id="B6QJY8"/>
<dbReference type="EMBL" id="DS995902">
    <property type="protein sequence ID" value="EEA23546.1"/>
    <property type="molecule type" value="Genomic_DNA"/>
</dbReference>